<dbReference type="RefSeq" id="XP_002780774.1">
    <property type="nucleotide sequence ID" value="XM_002780728.1"/>
</dbReference>
<accession>C5KSF5</accession>
<protein>
    <submittedName>
        <fullName evidence="1">Uncharacterized protein</fullName>
    </submittedName>
</protein>
<feature type="non-terminal residue" evidence="1">
    <location>
        <position position="70"/>
    </location>
</feature>
<dbReference type="Proteomes" id="UP000007800">
    <property type="component" value="Unassembled WGS sequence"/>
</dbReference>
<gene>
    <name evidence="1" type="ORF">Pmar_PMAR027387</name>
</gene>
<proteinExistence type="predicted"/>
<keyword evidence="2" id="KW-1185">Reference proteome</keyword>
<feature type="non-terminal residue" evidence="1">
    <location>
        <position position="1"/>
    </location>
</feature>
<dbReference type="AlphaFoldDB" id="C5KSF5"/>
<dbReference type="InParanoid" id="C5KSF5"/>
<evidence type="ECO:0000313" key="2">
    <source>
        <dbReference type="Proteomes" id="UP000007800"/>
    </source>
</evidence>
<dbReference type="GeneID" id="9058273"/>
<dbReference type="EMBL" id="GG676038">
    <property type="protein sequence ID" value="EER12569.1"/>
    <property type="molecule type" value="Genomic_DNA"/>
</dbReference>
<sequence>LSLPSVAFHDSESMVTEIADNSAKWNTGVAKNMLGLAYRCMSNEQSGQQTRPRFYEIALELRRLADIADD</sequence>
<name>C5KSF5_PERM5</name>
<evidence type="ECO:0000313" key="1">
    <source>
        <dbReference type="EMBL" id="EER12569.1"/>
    </source>
</evidence>
<reference evidence="1 2" key="1">
    <citation type="submission" date="2008-07" db="EMBL/GenBank/DDBJ databases">
        <authorList>
            <person name="El-Sayed N."/>
            <person name="Caler E."/>
            <person name="Inman J."/>
            <person name="Amedeo P."/>
            <person name="Hass B."/>
            <person name="Wortman J."/>
        </authorList>
    </citation>
    <scope>NUCLEOTIDE SEQUENCE [LARGE SCALE GENOMIC DNA]</scope>
    <source>
        <strain evidence="2">ATCC 50983 / TXsc</strain>
    </source>
</reference>
<organism evidence="2">
    <name type="scientific">Perkinsus marinus (strain ATCC 50983 / TXsc)</name>
    <dbReference type="NCBI Taxonomy" id="423536"/>
    <lineage>
        <taxon>Eukaryota</taxon>
        <taxon>Sar</taxon>
        <taxon>Alveolata</taxon>
        <taxon>Perkinsozoa</taxon>
        <taxon>Perkinsea</taxon>
        <taxon>Perkinsida</taxon>
        <taxon>Perkinsidae</taxon>
        <taxon>Perkinsus</taxon>
    </lineage>
</organism>